<dbReference type="GO" id="GO:0001851">
    <property type="term" value="F:complement component C3b binding"/>
    <property type="evidence" value="ECO:0007669"/>
    <property type="project" value="TreeGrafter"/>
</dbReference>
<dbReference type="SUPFAM" id="SSF57535">
    <property type="entry name" value="Complement control module/SCR domain"/>
    <property type="match status" value="2"/>
</dbReference>
<name>A0AAN7NQS4_MYCAM</name>
<dbReference type="GO" id="GO:0005615">
    <property type="term" value="C:extracellular space"/>
    <property type="evidence" value="ECO:0007669"/>
    <property type="project" value="TreeGrafter"/>
</dbReference>
<proteinExistence type="predicted"/>
<dbReference type="PROSITE" id="PS50923">
    <property type="entry name" value="SUSHI"/>
    <property type="match status" value="2"/>
</dbReference>
<dbReference type="Proteomes" id="UP001333110">
    <property type="component" value="Unassembled WGS sequence"/>
</dbReference>
<evidence type="ECO:0000256" key="3">
    <source>
        <dbReference type="ARBA" id="ARBA00023157"/>
    </source>
</evidence>
<evidence type="ECO:0000256" key="4">
    <source>
        <dbReference type="PROSITE-ProRule" id="PRU00302"/>
    </source>
</evidence>
<dbReference type="EMBL" id="JAUNZN010000006">
    <property type="protein sequence ID" value="KAK4820210.1"/>
    <property type="molecule type" value="Genomic_DNA"/>
</dbReference>
<keyword evidence="7" id="KW-1185">Reference proteome</keyword>
<keyword evidence="2" id="KW-0732">Signal</keyword>
<evidence type="ECO:0000313" key="7">
    <source>
        <dbReference type="Proteomes" id="UP001333110"/>
    </source>
</evidence>
<organism evidence="6 7">
    <name type="scientific">Mycteria americana</name>
    <name type="common">Wood stork</name>
    <dbReference type="NCBI Taxonomy" id="33587"/>
    <lineage>
        <taxon>Eukaryota</taxon>
        <taxon>Metazoa</taxon>
        <taxon>Chordata</taxon>
        <taxon>Craniata</taxon>
        <taxon>Vertebrata</taxon>
        <taxon>Euteleostomi</taxon>
        <taxon>Archelosauria</taxon>
        <taxon>Archosauria</taxon>
        <taxon>Dinosauria</taxon>
        <taxon>Saurischia</taxon>
        <taxon>Theropoda</taxon>
        <taxon>Coelurosauria</taxon>
        <taxon>Aves</taxon>
        <taxon>Neognathae</taxon>
        <taxon>Neoaves</taxon>
        <taxon>Aequornithes</taxon>
        <taxon>Ciconiiformes</taxon>
        <taxon>Ciconiidae</taxon>
        <taxon>Mycteria</taxon>
    </lineage>
</organism>
<dbReference type="Gene3D" id="2.10.70.10">
    <property type="entry name" value="Complement Module, domain 1"/>
    <property type="match status" value="2"/>
</dbReference>
<gene>
    <name evidence="6" type="ORF">QYF61_021715</name>
</gene>
<feature type="disulfide bond" evidence="4">
    <location>
        <begin position="199"/>
        <end position="242"/>
    </location>
</feature>
<dbReference type="AlphaFoldDB" id="A0AAN7NQS4"/>
<feature type="domain" description="Sushi" evidence="5">
    <location>
        <begin position="25"/>
        <end position="83"/>
    </location>
</feature>
<feature type="domain" description="Sushi" evidence="5">
    <location>
        <begin position="197"/>
        <end position="255"/>
    </location>
</feature>
<accession>A0AAN7NQS4</accession>
<comment type="caution">
    <text evidence="4">Lacks conserved residue(s) required for the propagation of feature annotation.</text>
</comment>
<comment type="caution">
    <text evidence="6">The sequence shown here is derived from an EMBL/GenBank/DDBJ whole genome shotgun (WGS) entry which is preliminary data.</text>
</comment>
<dbReference type="InterPro" id="IPR051503">
    <property type="entry name" value="ComplSys_Reg/VirEntry_Med"/>
</dbReference>
<dbReference type="InterPro" id="IPR035976">
    <property type="entry name" value="Sushi/SCR/CCP_sf"/>
</dbReference>
<evidence type="ECO:0000313" key="6">
    <source>
        <dbReference type="EMBL" id="KAK4820210.1"/>
    </source>
</evidence>
<dbReference type="InterPro" id="IPR000436">
    <property type="entry name" value="Sushi_SCR_CCP_dom"/>
</dbReference>
<dbReference type="GO" id="GO:0006956">
    <property type="term" value="P:complement activation"/>
    <property type="evidence" value="ECO:0007669"/>
    <property type="project" value="TreeGrafter"/>
</dbReference>
<dbReference type="FunFam" id="2.10.70.10:FF:000026">
    <property type="entry name" value="Complement inhibitory factor H"/>
    <property type="match status" value="2"/>
</dbReference>
<dbReference type="Pfam" id="PF00084">
    <property type="entry name" value="Sushi"/>
    <property type="match status" value="2"/>
</dbReference>
<feature type="disulfide bond" evidence="4">
    <location>
        <begin position="27"/>
        <end position="70"/>
    </location>
</feature>
<evidence type="ECO:0000256" key="2">
    <source>
        <dbReference type="ARBA" id="ARBA00022729"/>
    </source>
</evidence>
<dbReference type="CDD" id="cd00033">
    <property type="entry name" value="CCP"/>
    <property type="match status" value="2"/>
</dbReference>
<reference evidence="6 7" key="1">
    <citation type="journal article" date="2023" name="J. Hered.">
        <title>Chromosome-level genome of the wood stork (Mycteria americana) provides insight into avian chromosome evolution.</title>
        <authorList>
            <person name="Flamio R. Jr."/>
            <person name="Ramstad K.M."/>
        </authorList>
    </citation>
    <scope>NUCLEOTIDE SEQUENCE [LARGE SCALE GENOMIC DNA]</scope>
    <source>
        <strain evidence="6">JAX WOST 10</strain>
    </source>
</reference>
<keyword evidence="1 4" id="KW-0768">Sushi</keyword>
<evidence type="ECO:0000256" key="1">
    <source>
        <dbReference type="ARBA" id="ARBA00022659"/>
    </source>
</evidence>
<evidence type="ECO:0000259" key="5">
    <source>
        <dbReference type="PROSITE" id="PS50923"/>
    </source>
</evidence>
<dbReference type="PANTHER" id="PTHR45785:SF7">
    <property type="entry name" value="COMPLEMENT FACTOR H"/>
    <property type="match status" value="1"/>
</dbReference>
<keyword evidence="3 4" id="KW-1015">Disulfide bond</keyword>
<sequence length="439" mass="48832">MTGASTVACQNGTWTELPKCKGKGGKCGPPPVIENGDLLSFPMQEYPQGTTLEYKCPSLYVLEGSQYITCTDGQWTSPPVCLDPEGITCAAALVLGLRCRQGRTTTRPSFVHKEFLLECRLTSSSSAASPPELCGSAECRLGCYPCDLQECQRCPGRDVGTQEGWCGFSCRKMRRVDLLQKLLVVKFKVLKSQGKGGKCGPPPVIENGDLLSFPMQEYPQGTTLEYKCPSLYVLEGSQYITCTDGQWTSPPVCLDPEGITCAAALVLGLRCRQGRTTTRPSFVHKEFLLEPYKCIICHLPLPAETSSPAYTQRPELEACWKYKCRKLHAMLGEDWLESCPAEKALGVLVDSRPNMSRQCAQVAKKANSILACMSNRVTSDRTRGNGLKLCQERFRLDIRKNFFTERVVKHWNRLPREVVESPSLEEFRKRVDVALQDMV</sequence>
<protein>
    <recommendedName>
        <fullName evidence="5">Sushi domain-containing protein</fullName>
    </recommendedName>
</protein>
<dbReference type="PANTHER" id="PTHR45785">
    <property type="entry name" value="COMPLEMENT FACTOR H-RELATED"/>
    <property type="match status" value="1"/>
</dbReference>
<dbReference type="SMART" id="SM00032">
    <property type="entry name" value="CCP"/>
    <property type="match status" value="2"/>
</dbReference>